<accession>A0A9X3CN25</accession>
<evidence type="ECO:0000256" key="1">
    <source>
        <dbReference type="SAM" id="Phobius"/>
    </source>
</evidence>
<keyword evidence="1" id="KW-0472">Membrane</keyword>
<name>A0A9X3CN25_9VIBR</name>
<gene>
    <name evidence="2" type="ORF">MD535_05595</name>
</gene>
<dbReference type="AlphaFoldDB" id="A0A9X3CN25"/>
<keyword evidence="1" id="KW-0812">Transmembrane</keyword>
<feature type="transmembrane region" description="Helical" evidence="1">
    <location>
        <begin position="40"/>
        <end position="63"/>
    </location>
</feature>
<reference evidence="2" key="1">
    <citation type="submission" date="2022-02" db="EMBL/GenBank/DDBJ databases">
        <title>Vibrio sp. nov, a new bacterium isolated from seawater.</title>
        <authorList>
            <person name="Yuan Y."/>
        </authorList>
    </citation>
    <scope>NUCLEOTIDE SEQUENCE</scope>
    <source>
        <strain evidence="2">ZSDZ65</strain>
    </source>
</reference>
<keyword evidence="3" id="KW-1185">Reference proteome</keyword>
<evidence type="ECO:0000313" key="2">
    <source>
        <dbReference type="EMBL" id="MCW8345495.1"/>
    </source>
</evidence>
<comment type="caution">
    <text evidence="2">The sequence shown here is derived from an EMBL/GenBank/DDBJ whole genome shotgun (WGS) entry which is preliminary data.</text>
</comment>
<evidence type="ECO:0000313" key="3">
    <source>
        <dbReference type="Proteomes" id="UP001155587"/>
    </source>
</evidence>
<protein>
    <submittedName>
        <fullName evidence="2">Uncharacterized protein</fullName>
    </submittedName>
</protein>
<keyword evidence="1" id="KW-1133">Transmembrane helix</keyword>
<dbReference type="Proteomes" id="UP001155587">
    <property type="component" value="Unassembled WGS sequence"/>
</dbReference>
<dbReference type="RefSeq" id="WP_237300451.1">
    <property type="nucleotide sequence ID" value="NZ_JAKRRY010000004.1"/>
</dbReference>
<proteinExistence type="predicted"/>
<sequence>MFCIYSLLDLGVMLLKRMAAFFYLIFRVIIGFCNTSFPKVCLYTCLSFSALYSLIFCLGVNGFSVRSNTKKIVGKHSFLPNKAFFDMYCKLYVQMMCYGNKVICNEINFCSEKLEESRVEYKNQTGCDVILYPLHVFSDEIAVIVGLGASNNRLYVISDVDEGDWNKRWGDVVEKWKKNNRDLYLFNPFVKSKTDASRGIRKIVKKVRNNTADFAVFPDALPEYTRRSGQSHSYRKSILFGKESNLHAGPFNFPSLMRKDVLPYYIFLKNGRLKIEILPIIEKNNVKHELPLLIEHVIGGMHYKQWLLWHFPSFFYRQG</sequence>
<feature type="transmembrane region" description="Helical" evidence="1">
    <location>
        <begin position="14"/>
        <end position="33"/>
    </location>
</feature>
<dbReference type="EMBL" id="JAKRRY010000004">
    <property type="protein sequence ID" value="MCW8345495.1"/>
    <property type="molecule type" value="Genomic_DNA"/>
</dbReference>
<organism evidence="2 3">
    <name type="scientific">Vibrio qingdaonensis</name>
    <dbReference type="NCBI Taxonomy" id="2829491"/>
    <lineage>
        <taxon>Bacteria</taxon>
        <taxon>Pseudomonadati</taxon>
        <taxon>Pseudomonadota</taxon>
        <taxon>Gammaproteobacteria</taxon>
        <taxon>Vibrionales</taxon>
        <taxon>Vibrionaceae</taxon>
        <taxon>Vibrio</taxon>
    </lineage>
</organism>